<keyword evidence="3" id="KW-1185">Reference proteome</keyword>
<feature type="region of interest" description="Disordered" evidence="1">
    <location>
        <begin position="96"/>
        <end position="145"/>
    </location>
</feature>
<evidence type="ECO:0000313" key="3">
    <source>
        <dbReference type="Proteomes" id="UP001362999"/>
    </source>
</evidence>
<evidence type="ECO:0000313" key="2">
    <source>
        <dbReference type="EMBL" id="KAK7020786.1"/>
    </source>
</evidence>
<dbReference type="EMBL" id="JAWWNJ010000040">
    <property type="protein sequence ID" value="KAK7020786.1"/>
    <property type="molecule type" value="Genomic_DNA"/>
</dbReference>
<feature type="region of interest" description="Disordered" evidence="1">
    <location>
        <begin position="47"/>
        <end position="66"/>
    </location>
</feature>
<sequence length="145" mass="15810">MREGVLRRRQDDVRVSSAERGVFAEVGVERRERMWIEITVSSASRGGIGYASVGSGKRGMAHNDNGREREWVGRRKGVGLLDSGLSRQSRGDILKSVGEGEGGRLFEPGGKHHTRGVGQAMTATGAARMPMGGRNREKRYRSEAA</sequence>
<accession>A0AAW0B525</accession>
<protein>
    <submittedName>
        <fullName evidence="2">Uncharacterized protein</fullName>
    </submittedName>
</protein>
<name>A0AAW0B525_9AGAR</name>
<reference evidence="2 3" key="1">
    <citation type="journal article" date="2024" name="J Genomics">
        <title>Draft genome sequencing and assembly of Favolaschia claudopus CIRM-BRFM 2984 isolated from oak limbs.</title>
        <authorList>
            <person name="Navarro D."/>
            <person name="Drula E."/>
            <person name="Chaduli D."/>
            <person name="Cazenave R."/>
            <person name="Ahrendt S."/>
            <person name="Wang J."/>
            <person name="Lipzen A."/>
            <person name="Daum C."/>
            <person name="Barry K."/>
            <person name="Grigoriev I.V."/>
            <person name="Favel A."/>
            <person name="Rosso M.N."/>
            <person name="Martin F."/>
        </authorList>
    </citation>
    <scope>NUCLEOTIDE SEQUENCE [LARGE SCALE GENOMIC DNA]</scope>
    <source>
        <strain evidence="2 3">CIRM-BRFM 2984</strain>
    </source>
</reference>
<gene>
    <name evidence="2" type="ORF">R3P38DRAFT_2781423</name>
</gene>
<organism evidence="2 3">
    <name type="scientific">Favolaschia claudopus</name>
    <dbReference type="NCBI Taxonomy" id="2862362"/>
    <lineage>
        <taxon>Eukaryota</taxon>
        <taxon>Fungi</taxon>
        <taxon>Dikarya</taxon>
        <taxon>Basidiomycota</taxon>
        <taxon>Agaricomycotina</taxon>
        <taxon>Agaricomycetes</taxon>
        <taxon>Agaricomycetidae</taxon>
        <taxon>Agaricales</taxon>
        <taxon>Marasmiineae</taxon>
        <taxon>Mycenaceae</taxon>
        <taxon>Favolaschia</taxon>
    </lineage>
</organism>
<proteinExistence type="predicted"/>
<comment type="caution">
    <text evidence="2">The sequence shown here is derived from an EMBL/GenBank/DDBJ whole genome shotgun (WGS) entry which is preliminary data.</text>
</comment>
<dbReference type="AlphaFoldDB" id="A0AAW0B525"/>
<dbReference type="Proteomes" id="UP001362999">
    <property type="component" value="Unassembled WGS sequence"/>
</dbReference>
<evidence type="ECO:0000256" key="1">
    <source>
        <dbReference type="SAM" id="MobiDB-lite"/>
    </source>
</evidence>